<keyword evidence="3 6" id="KW-0812">Transmembrane</keyword>
<keyword evidence="5 7" id="KW-0472">Membrane</keyword>
<evidence type="ECO:0000256" key="4">
    <source>
        <dbReference type="ARBA" id="ARBA00022989"/>
    </source>
</evidence>
<comment type="subcellular location">
    <subcellularLocation>
        <location evidence="6">Cell membrane</location>
        <topology evidence="6">Multi-pass membrane protein</topology>
    </subcellularLocation>
    <subcellularLocation>
        <location evidence="1">Membrane</location>
        <topology evidence="1">Multi-pass membrane protein</topology>
    </subcellularLocation>
</comment>
<keyword evidence="4 7" id="KW-1133">Transmembrane helix</keyword>
<sequence length="263" mass="27942">MLDILALDFVQNALIASFLVSIAAGIIGSVVVINKMSFAAGGVAHGAYAGVGVAFFAGFAPFLGALGAAVILGLLIAFFSFEKNERFDSLIGAIWAFGMALGIVFSELSDGYTSDLMSYLFGSILAVSKADLALMAGFDLLFLLFAILLYPRLCAFSFDSEFARLRGVGVKPLYYTLCVLIALCVVMSIQIVGLVLVIALLTIAPSIAERFAKSLAQMMIYSALFAFVFCVLGLVLAFYLNLSSGASIIIIAALVFFMAKFKK</sequence>
<feature type="transmembrane region" description="Helical" evidence="7">
    <location>
        <begin position="12"/>
        <end position="33"/>
    </location>
</feature>
<comment type="similarity">
    <text evidence="2 6">Belongs to the ABC-3 integral membrane protein family.</text>
</comment>
<reference evidence="8 9" key="1">
    <citation type="submission" date="2023-06" db="EMBL/GenBank/DDBJ databases">
        <title>Campylobacter magnum sp. nov., isolated from cecal contents of domestic pigs (Sus scrofa domesticus).</title>
        <authorList>
            <person name="Papic B."/>
            <person name="Gruntar I."/>
        </authorList>
    </citation>
    <scope>NUCLEOTIDE SEQUENCE [LARGE SCALE GENOMIC DNA]</scope>
    <source>
        <strain evidence="9">34484-21</strain>
    </source>
</reference>
<protein>
    <submittedName>
        <fullName evidence="8">Metal ABC transporter permease</fullName>
    </submittedName>
</protein>
<evidence type="ECO:0000313" key="8">
    <source>
        <dbReference type="EMBL" id="MDO2409422.1"/>
    </source>
</evidence>
<feature type="transmembrane region" description="Helical" evidence="7">
    <location>
        <begin position="215"/>
        <end position="239"/>
    </location>
</feature>
<dbReference type="Pfam" id="PF00950">
    <property type="entry name" value="ABC-3"/>
    <property type="match status" value="1"/>
</dbReference>
<feature type="transmembrane region" description="Helical" evidence="7">
    <location>
        <begin position="245"/>
        <end position="261"/>
    </location>
</feature>
<organism evidence="8 9">
    <name type="scientific">Campylobacter magnus</name>
    <dbReference type="NCBI Taxonomy" id="3026462"/>
    <lineage>
        <taxon>Bacteria</taxon>
        <taxon>Pseudomonadati</taxon>
        <taxon>Campylobacterota</taxon>
        <taxon>Epsilonproteobacteria</taxon>
        <taxon>Campylobacterales</taxon>
        <taxon>Campylobacteraceae</taxon>
        <taxon>Campylobacter</taxon>
    </lineage>
</organism>
<comment type="caution">
    <text evidence="8">The sequence shown here is derived from an EMBL/GenBank/DDBJ whole genome shotgun (WGS) entry which is preliminary data.</text>
</comment>
<evidence type="ECO:0000256" key="6">
    <source>
        <dbReference type="RuleBase" id="RU003943"/>
    </source>
</evidence>
<dbReference type="RefSeq" id="WP_273932727.1">
    <property type="nucleotide sequence ID" value="NZ_JAQSLK010000005.1"/>
</dbReference>
<feature type="transmembrane region" description="Helical" evidence="7">
    <location>
        <begin position="130"/>
        <end position="153"/>
    </location>
</feature>
<evidence type="ECO:0000256" key="3">
    <source>
        <dbReference type="ARBA" id="ARBA00022692"/>
    </source>
</evidence>
<dbReference type="SUPFAM" id="SSF81345">
    <property type="entry name" value="ABC transporter involved in vitamin B12 uptake, BtuC"/>
    <property type="match status" value="1"/>
</dbReference>
<dbReference type="InterPro" id="IPR001626">
    <property type="entry name" value="ABC_TroCD"/>
</dbReference>
<feature type="transmembrane region" description="Helical" evidence="7">
    <location>
        <begin position="173"/>
        <end position="203"/>
    </location>
</feature>
<evidence type="ECO:0000256" key="5">
    <source>
        <dbReference type="ARBA" id="ARBA00023136"/>
    </source>
</evidence>
<keyword evidence="9" id="KW-1185">Reference proteome</keyword>
<dbReference type="Gene3D" id="1.10.3470.10">
    <property type="entry name" value="ABC transporter involved in vitamin B12 uptake, BtuC"/>
    <property type="match status" value="1"/>
</dbReference>
<name>A0ABT8TC16_9BACT</name>
<dbReference type="InterPro" id="IPR037294">
    <property type="entry name" value="ABC_BtuC-like"/>
</dbReference>
<accession>A0ABT8TC16</accession>
<dbReference type="CDD" id="cd06550">
    <property type="entry name" value="TM_ABC_iron-siderophores_like"/>
    <property type="match status" value="1"/>
</dbReference>
<dbReference type="Proteomes" id="UP001171111">
    <property type="component" value="Unassembled WGS sequence"/>
</dbReference>
<gene>
    <name evidence="8" type="ORF">Q2362_04825</name>
</gene>
<evidence type="ECO:0000256" key="1">
    <source>
        <dbReference type="ARBA" id="ARBA00004141"/>
    </source>
</evidence>
<dbReference type="EMBL" id="JAULJQ010000005">
    <property type="protein sequence ID" value="MDO2409422.1"/>
    <property type="molecule type" value="Genomic_DNA"/>
</dbReference>
<dbReference type="PANTHER" id="PTHR30477:SF18">
    <property type="entry name" value="METAL TRANSPORT SYSTEM MEMBRANE PROTEIN CT_417-RELATED"/>
    <property type="match status" value="1"/>
</dbReference>
<proteinExistence type="inferred from homology"/>
<keyword evidence="6" id="KW-0813">Transport</keyword>
<evidence type="ECO:0000313" key="9">
    <source>
        <dbReference type="Proteomes" id="UP001171111"/>
    </source>
</evidence>
<feature type="transmembrane region" description="Helical" evidence="7">
    <location>
        <begin position="90"/>
        <end position="109"/>
    </location>
</feature>
<evidence type="ECO:0000256" key="7">
    <source>
        <dbReference type="SAM" id="Phobius"/>
    </source>
</evidence>
<feature type="transmembrane region" description="Helical" evidence="7">
    <location>
        <begin position="45"/>
        <end position="78"/>
    </location>
</feature>
<dbReference type="PANTHER" id="PTHR30477">
    <property type="entry name" value="ABC-TRANSPORTER METAL-BINDING PROTEIN"/>
    <property type="match status" value="1"/>
</dbReference>
<evidence type="ECO:0000256" key="2">
    <source>
        <dbReference type="ARBA" id="ARBA00008034"/>
    </source>
</evidence>